<dbReference type="AlphaFoldDB" id="A0A553DXP7"/>
<dbReference type="OrthoDB" id="1399920at2"/>
<keyword evidence="2" id="KW-0732">Signal</keyword>
<dbReference type="SMART" id="SM00028">
    <property type="entry name" value="TPR"/>
    <property type="match status" value="3"/>
</dbReference>
<proteinExistence type="predicted"/>
<feature type="chain" id="PRO_5021791652" description="Tetratricopeptide repeat protein" evidence="2">
    <location>
        <begin position="19"/>
        <end position="430"/>
    </location>
</feature>
<comment type="caution">
    <text evidence="3">The sequence shown here is derived from an EMBL/GenBank/DDBJ whole genome shotgun (WGS) entry which is preliminary data.</text>
</comment>
<feature type="repeat" description="TPR" evidence="1">
    <location>
        <begin position="213"/>
        <end position="246"/>
    </location>
</feature>
<evidence type="ECO:0000313" key="4">
    <source>
        <dbReference type="Proteomes" id="UP000316371"/>
    </source>
</evidence>
<dbReference type="Proteomes" id="UP000316371">
    <property type="component" value="Unassembled WGS sequence"/>
</dbReference>
<dbReference type="SUPFAM" id="SSF48452">
    <property type="entry name" value="TPR-like"/>
    <property type="match status" value="2"/>
</dbReference>
<dbReference type="RefSeq" id="WP_144257060.1">
    <property type="nucleotide sequence ID" value="NZ_VJZT01000013.1"/>
</dbReference>
<reference evidence="3 4" key="1">
    <citation type="submission" date="2019-07" db="EMBL/GenBank/DDBJ databases">
        <title>Novel species of Flavobacterium.</title>
        <authorList>
            <person name="Liu Q."/>
            <person name="Xin Y.-H."/>
        </authorList>
    </citation>
    <scope>NUCLEOTIDE SEQUENCE [LARGE SCALE GENOMIC DNA]</scope>
    <source>
        <strain evidence="3 4">LB1R34</strain>
    </source>
</reference>
<dbReference type="InterPro" id="IPR011990">
    <property type="entry name" value="TPR-like_helical_dom_sf"/>
</dbReference>
<organism evidence="3 4">
    <name type="scientific">Flavobacterium restrictum</name>
    <dbReference type="NCBI Taxonomy" id="2594428"/>
    <lineage>
        <taxon>Bacteria</taxon>
        <taxon>Pseudomonadati</taxon>
        <taxon>Bacteroidota</taxon>
        <taxon>Flavobacteriia</taxon>
        <taxon>Flavobacteriales</taxon>
        <taxon>Flavobacteriaceae</taxon>
        <taxon>Flavobacterium</taxon>
    </lineage>
</organism>
<dbReference type="EMBL" id="VJZT01000013">
    <property type="protein sequence ID" value="TRX37568.1"/>
    <property type="molecule type" value="Genomic_DNA"/>
</dbReference>
<keyword evidence="4" id="KW-1185">Reference proteome</keyword>
<sequence>MKLVQTIPILLLVFLLHSCSNTPKQITNTADYNNYLHVKGNKSITFANNEIDFWQKKFDAAPNQISYLSLIASNYATLFEYTGDIKNLYKTEALLTQSNQAYQYSKVSTIRSLARNYIAQHRFKEALQLANKALAIGEGLKETQKLLFDVQMELGNYPEAARNLNALRNLKDYDYLIRIAKWNDHKGDLKTAISFMEKARTIAEKEDNKVLKIWSYSNLGDFYGHAGRIQESYDSYLKTLAIDPNYSYALKGIAWIVFSHERNTKEAKRIVEAIEVTHNTPDFYLLKSQIAQFEGDTASELANKNAYFAMLKSLNYGAMYNKYNVLIYADAKATANKALEIAKIEIDHRPTPDSYDLLAWSYYNLGKNQKALEIAQKYVAGKSFEPKVNYHLAMIYKSNNLAEKVKPIKSQLLESIYELGPNLDQKVTQL</sequence>
<accession>A0A553DXP7</accession>
<dbReference type="Gene3D" id="1.25.40.10">
    <property type="entry name" value="Tetratricopeptide repeat domain"/>
    <property type="match status" value="2"/>
</dbReference>
<name>A0A553DXP7_9FLAO</name>
<dbReference type="PROSITE" id="PS50005">
    <property type="entry name" value="TPR"/>
    <property type="match status" value="1"/>
</dbReference>
<evidence type="ECO:0008006" key="5">
    <source>
        <dbReference type="Google" id="ProtNLM"/>
    </source>
</evidence>
<keyword evidence="1" id="KW-0802">TPR repeat</keyword>
<evidence type="ECO:0000313" key="3">
    <source>
        <dbReference type="EMBL" id="TRX37568.1"/>
    </source>
</evidence>
<evidence type="ECO:0000256" key="1">
    <source>
        <dbReference type="PROSITE-ProRule" id="PRU00339"/>
    </source>
</evidence>
<feature type="signal peptide" evidence="2">
    <location>
        <begin position="1"/>
        <end position="18"/>
    </location>
</feature>
<evidence type="ECO:0000256" key="2">
    <source>
        <dbReference type="SAM" id="SignalP"/>
    </source>
</evidence>
<dbReference type="InterPro" id="IPR019734">
    <property type="entry name" value="TPR_rpt"/>
</dbReference>
<gene>
    <name evidence="3" type="ORF">FNW21_12350</name>
</gene>
<protein>
    <recommendedName>
        <fullName evidence="5">Tetratricopeptide repeat protein</fullName>
    </recommendedName>
</protein>